<dbReference type="CDD" id="cd02966">
    <property type="entry name" value="TlpA_like_family"/>
    <property type="match status" value="1"/>
</dbReference>
<protein>
    <recommendedName>
        <fullName evidence="1">Thioredoxin domain-containing protein</fullName>
    </recommendedName>
</protein>
<dbReference type="Pfam" id="PF08534">
    <property type="entry name" value="Redoxin"/>
    <property type="match status" value="1"/>
</dbReference>
<dbReference type="InterPro" id="IPR036249">
    <property type="entry name" value="Thioredoxin-like_sf"/>
</dbReference>
<evidence type="ECO:0000313" key="2">
    <source>
        <dbReference type="EMBL" id="ESU27572.1"/>
    </source>
</evidence>
<comment type="caution">
    <text evidence="2">The sequence shown here is derived from an EMBL/GenBank/DDBJ whole genome shotgun (WGS) entry which is preliminary data.</text>
</comment>
<name>A0ABP2ZYI9_9FLAO</name>
<dbReference type="Gene3D" id="3.40.30.10">
    <property type="entry name" value="Glutaredoxin"/>
    <property type="match status" value="1"/>
</dbReference>
<sequence length="171" mass="19491">MIMKKILLLAVFALAAFVIYSYTNRQDDKAFKKEALENKMVALDGSSIAFKDILKKYKGKTIVIDVWASWCSDCIKGMPKVKALQTQFPDVTYLFVSMDKTPEAWKKGIEKYEVVGEHYMATDGMKGVFGKSIDLNWIPRYMVIDKKGKIALFRAIEADDTKLIETLKTLK</sequence>
<feature type="domain" description="Thioredoxin" evidence="1">
    <location>
        <begin position="29"/>
        <end position="171"/>
    </location>
</feature>
<dbReference type="InterPro" id="IPR013766">
    <property type="entry name" value="Thioredoxin_domain"/>
</dbReference>
<evidence type="ECO:0000259" key="1">
    <source>
        <dbReference type="PROSITE" id="PS51352"/>
    </source>
</evidence>
<dbReference type="InterPro" id="IPR013740">
    <property type="entry name" value="Redoxin"/>
</dbReference>
<keyword evidence="3" id="KW-1185">Reference proteome</keyword>
<dbReference type="InterPro" id="IPR050553">
    <property type="entry name" value="Thioredoxin_ResA/DsbE_sf"/>
</dbReference>
<dbReference type="PANTHER" id="PTHR42852">
    <property type="entry name" value="THIOL:DISULFIDE INTERCHANGE PROTEIN DSBE"/>
    <property type="match status" value="1"/>
</dbReference>
<evidence type="ECO:0000313" key="3">
    <source>
        <dbReference type="Proteomes" id="UP000018234"/>
    </source>
</evidence>
<dbReference type="PROSITE" id="PS51352">
    <property type="entry name" value="THIOREDOXIN_2"/>
    <property type="match status" value="1"/>
</dbReference>
<gene>
    <name evidence="2" type="ORF">FSS13T_08360</name>
</gene>
<dbReference type="PANTHER" id="PTHR42852:SF13">
    <property type="entry name" value="PROTEIN DIPZ"/>
    <property type="match status" value="1"/>
</dbReference>
<accession>A0ABP2ZYI9</accession>
<organism evidence="2 3">
    <name type="scientific">Flavobacterium saliperosum S13</name>
    <dbReference type="NCBI Taxonomy" id="1341155"/>
    <lineage>
        <taxon>Bacteria</taxon>
        <taxon>Pseudomonadati</taxon>
        <taxon>Bacteroidota</taxon>
        <taxon>Flavobacteriia</taxon>
        <taxon>Flavobacteriales</taxon>
        <taxon>Flavobacteriaceae</taxon>
        <taxon>Flavobacterium</taxon>
    </lineage>
</organism>
<dbReference type="SUPFAM" id="SSF52833">
    <property type="entry name" value="Thioredoxin-like"/>
    <property type="match status" value="1"/>
</dbReference>
<dbReference type="EMBL" id="AVFO01000004">
    <property type="protein sequence ID" value="ESU27572.1"/>
    <property type="molecule type" value="Genomic_DNA"/>
</dbReference>
<reference evidence="2 3" key="1">
    <citation type="submission" date="2013-08" db="EMBL/GenBank/DDBJ databases">
        <title>Flavobacterium saliperosum type strain genome sequencing.</title>
        <authorList>
            <person name="Lee K."/>
            <person name="Yi H."/>
            <person name="Park S."/>
            <person name="Chun J."/>
        </authorList>
    </citation>
    <scope>NUCLEOTIDE SEQUENCE [LARGE SCALE GENOMIC DNA]</scope>
    <source>
        <strain evidence="2 3">S13</strain>
    </source>
</reference>
<proteinExistence type="predicted"/>
<dbReference type="Proteomes" id="UP000018234">
    <property type="component" value="Unassembled WGS sequence"/>
</dbReference>